<reference evidence="1 2" key="1">
    <citation type="journal article" date="2018" name="Mol. Plant">
        <title>The genome of Artemisia annua provides insight into the evolution of Asteraceae family and artemisinin biosynthesis.</title>
        <authorList>
            <person name="Shen Q."/>
            <person name="Zhang L."/>
            <person name="Liao Z."/>
            <person name="Wang S."/>
            <person name="Yan T."/>
            <person name="Shi P."/>
            <person name="Liu M."/>
            <person name="Fu X."/>
            <person name="Pan Q."/>
            <person name="Wang Y."/>
            <person name="Lv Z."/>
            <person name="Lu X."/>
            <person name="Zhang F."/>
            <person name="Jiang W."/>
            <person name="Ma Y."/>
            <person name="Chen M."/>
            <person name="Hao X."/>
            <person name="Li L."/>
            <person name="Tang Y."/>
            <person name="Lv G."/>
            <person name="Zhou Y."/>
            <person name="Sun X."/>
            <person name="Brodelius P.E."/>
            <person name="Rose J.K.C."/>
            <person name="Tang K."/>
        </authorList>
    </citation>
    <scope>NUCLEOTIDE SEQUENCE [LARGE SCALE GENOMIC DNA]</scope>
    <source>
        <strain evidence="2">cv. Huhao1</strain>
        <tissue evidence="1">Leaf</tissue>
    </source>
</reference>
<comment type="caution">
    <text evidence="1">The sequence shown here is derived from an EMBL/GenBank/DDBJ whole genome shotgun (WGS) entry which is preliminary data.</text>
</comment>
<evidence type="ECO:0000313" key="1">
    <source>
        <dbReference type="EMBL" id="PWA55291.1"/>
    </source>
</evidence>
<organism evidence="1 2">
    <name type="scientific">Artemisia annua</name>
    <name type="common">Sweet wormwood</name>
    <dbReference type="NCBI Taxonomy" id="35608"/>
    <lineage>
        <taxon>Eukaryota</taxon>
        <taxon>Viridiplantae</taxon>
        <taxon>Streptophyta</taxon>
        <taxon>Embryophyta</taxon>
        <taxon>Tracheophyta</taxon>
        <taxon>Spermatophyta</taxon>
        <taxon>Magnoliopsida</taxon>
        <taxon>eudicotyledons</taxon>
        <taxon>Gunneridae</taxon>
        <taxon>Pentapetalae</taxon>
        <taxon>asterids</taxon>
        <taxon>campanulids</taxon>
        <taxon>Asterales</taxon>
        <taxon>Asteraceae</taxon>
        <taxon>Asteroideae</taxon>
        <taxon>Anthemideae</taxon>
        <taxon>Artemisiinae</taxon>
        <taxon>Artemisia</taxon>
    </lineage>
</organism>
<proteinExistence type="predicted"/>
<protein>
    <submittedName>
        <fullName evidence="1">Uncharacterized protein</fullName>
    </submittedName>
</protein>
<sequence length="110" mass="11847">MRLGEENIHMPPPVVNGTTDVIIDNNVSAGGHVEPVSCASPATDANVIEPGLQSGNVLNESQVEKETLRAIWKTKGTLAYQYPVSKLKPQARCSGFKSCHGQLCEIDIFV</sequence>
<dbReference type="AlphaFoldDB" id="A0A2U1M228"/>
<dbReference type="Proteomes" id="UP000245207">
    <property type="component" value="Unassembled WGS sequence"/>
</dbReference>
<evidence type="ECO:0000313" key="2">
    <source>
        <dbReference type="Proteomes" id="UP000245207"/>
    </source>
</evidence>
<name>A0A2U1M228_ARTAN</name>
<dbReference type="EMBL" id="PKPP01006797">
    <property type="protein sequence ID" value="PWA55291.1"/>
    <property type="molecule type" value="Genomic_DNA"/>
</dbReference>
<keyword evidence="2" id="KW-1185">Reference proteome</keyword>
<accession>A0A2U1M228</accession>
<gene>
    <name evidence="1" type="ORF">CTI12_AA427880</name>
</gene>